<feature type="transmembrane region" description="Helical" evidence="2">
    <location>
        <begin position="66"/>
        <end position="85"/>
    </location>
</feature>
<comment type="caution">
    <text evidence="3">The sequence shown here is derived from an EMBL/GenBank/DDBJ whole genome shotgun (WGS) entry which is preliminary data.</text>
</comment>
<evidence type="ECO:0000256" key="2">
    <source>
        <dbReference type="SAM" id="Phobius"/>
    </source>
</evidence>
<protein>
    <submittedName>
        <fullName evidence="3">DUF6241 domain-containing protein</fullName>
    </submittedName>
</protein>
<dbReference type="EMBL" id="JAIKTU010000004">
    <property type="protein sequence ID" value="MBY0755126.1"/>
    <property type="molecule type" value="Genomic_DNA"/>
</dbReference>
<proteinExistence type="predicted"/>
<sequence>MKNNIGDEKINGKGEEEEIIMDNNEDEVIDNKYENNDEGYEEWEEECEEDEEDYEEISISKGSRNIIIALIVTIVVSLPLGFLLYKYEIRESEKDNIQNVSVKGQKINSLESNEGEVDSKNINNIEKIYDEVHKMANSLIIAEDNQIWGEGKITRKRIKELLKSVEGIDDFLTVEIEKWDKLDFNNAVEVHNYVWKKLGGTVGKAIDLNNEGINEAIAEIDNEE</sequence>
<keyword evidence="2" id="KW-0812">Transmembrane</keyword>
<evidence type="ECO:0000256" key="1">
    <source>
        <dbReference type="SAM" id="MobiDB-lite"/>
    </source>
</evidence>
<evidence type="ECO:0000313" key="4">
    <source>
        <dbReference type="Proteomes" id="UP001299068"/>
    </source>
</evidence>
<reference evidence="3 4" key="1">
    <citation type="journal article" date="2021" name="Cell Host Microbe">
        <title>in vivo commensal control of Clostridioides difficile virulence.</title>
        <authorList>
            <person name="Girinathan B.P."/>
            <person name="Dibenedetto N."/>
            <person name="Worley J.N."/>
            <person name="Peltier J."/>
            <person name="Arrieta-Ortiz M.L."/>
            <person name="Rupa Christinal Immanuel S."/>
            <person name="Lavin R."/>
            <person name="Delaney M.L."/>
            <person name="Cummins C."/>
            <person name="Hoffmann M."/>
            <person name="Luo Y."/>
            <person name="Gonzalez-Escalona N."/>
            <person name="Allard M."/>
            <person name="Onderdonk A.B."/>
            <person name="Gerber G.K."/>
            <person name="Sonenshein A.L."/>
            <person name="Baliga N."/>
            <person name="Dupuy B."/>
            <person name="Bry L."/>
        </authorList>
    </citation>
    <scope>NUCLEOTIDE SEQUENCE [LARGE SCALE GENOMIC DNA]</scope>
    <source>
        <strain evidence="3 4">DSM 599</strain>
    </source>
</reference>
<keyword evidence="4" id="KW-1185">Reference proteome</keyword>
<dbReference type="Pfam" id="PF19754">
    <property type="entry name" value="DUF6241"/>
    <property type="match status" value="1"/>
</dbReference>
<feature type="region of interest" description="Disordered" evidence="1">
    <location>
        <begin position="1"/>
        <end position="41"/>
    </location>
</feature>
<feature type="compositionally biased region" description="Acidic residues" evidence="1">
    <location>
        <begin position="15"/>
        <end position="28"/>
    </location>
</feature>
<dbReference type="Proteomes" id="UP001299068">
    <property type="component" value="Unassembled WGS sequence"/>
</dbReference>
<evidence type="ECO:0000313" key="3">
    <source>
        <dbReference type="EMBL" id="MBY0755126.1"/>
    </source>
</evidence>
<organism evidence="3 4">
    <name type="scientific">Clostridium sardiniense</name>
    <name type="common">Clostridium absonum</name>
    <dbReference type="NCBI Taxonomy" id="29369"/>
    <lineage>
        <taxon>Bacteria</taxon>
        <taxon>Bacillati</taxon>
        <taxon>Bacillota</taxon>
        <taxon>Clostridia</taxon>
        <taxon>Eubacteriales</taxon>
        <taxon>Clostridiaceae</taxon>
        <taxon>Clostridium</taxon>
    </lineage>
</organism>
<gene>
    <name evidence="3" type="ORF">K5V21_06615</name>
</gene>
<accession>A0ABS7KWG1</accession>
<name>A0ABS7KWG1_CLOSR</name>
<keyword evidence="2" id="KW-1133">Transmembrane helix</keyword>
<keyword evidence="2" id="KW-0472">Membrane</keyword>
<feature type="compositionally biased region" description="Basic and acidic residues" evidence="1">
    <location>
        <begin position="1"/>
        <end position="14"/>
    </location>
</feature>
<dbReference type="RefSeq" id="WP_221860141.1">
    <property type="nucleotide sequence ID" value="NZ_JAIKTU010000004.1"/>
</dbReference>
<dbReference type="InterPro" id="IPR046208">
    <property type="entry name" value="DUF6241"/>
</dbReference>